<proteinExistence type="predicted"/>
<gene>
    <name evidence="1" type="ORF">BC739_001722</name>
</gene>
<organism evidence="1 2">
    <name type="scientific">Kutzneria viridogrisea</name>
    <dbReference type="NCBI Taxonomy" id="47990"/>
    <lineage>
        <taxon>Bacteria</taxon>
        <taxon>Bacillati</taxon>
        <taxon>Actinomycetota</taxon>
        <taxon>Actinomycetes</taxon>
        <taxon>Pseudonocardiales</taxon>
        <taxon>Pseudonocardiaceae</taxon>
        <taxon>Kutzneria</taxon>
    </lineage>
</organism>
<dbReference type="Proteomes" id="UP000517916">
    <property type="component" value="Unassembled WGS sequence"/>
</dbReference>
<comment type="caution">
    <text evidence="1">The sequence shown here is derived from an EMBL/GenBank/DDBJ whole genome shotgun (WGS) entry which is preliminary data.</text>
</comment>
<evidence type="ECO:0000313" key="2">
    <source>
        <dbReference type="Proteomes" id="UP000517916"/>
    </source>
</evidence>
<dbReference type="EMBL" id="JACJID010000001">
    <property type="protein sequence ID" value="MBA8924525.1"/>
    <property type="molecule type" value="Genomic_DNA"/>
</dbReference>
<dbReference type="InterPro" id="IPR025680">
    <property type="entry name" value="DddI"/>
</dbReference>
<accession>A0ABR6BCJ6</accession>
<dbReference type="Pfam" id="PF14430">
    <property type="entry name" value="Imm1"/>
    <property type="match status" value="1"/>
</dbReference>
<name>A0ABR6BCJ6_9PSEU</name>
<protein>
    <recommendedName>
        <fullName evidence="3">Immunity protein Imm1</fullName>
    </recommendedName>
</protein>
<evidence type="ECO:0000313" key="1">
    <source>
        <dbReference type="EMBL" id="MBA8924525.1"/>
    </source>
</evidence>
<reference evidence="1 2" key="1">
    <citation type="submission" date="2020-08" db="EMBL/GenBank/DDBJ databases">
        <title>Genomic Encyclopedia of Archaeal and Bacterial Type Strains, Phase II (KMG-II): from individual species to whole genera.</title>
        <authorList>
            <person name="Goeker M."/>
        </authorList>
    </citation>
    <scope>NUCLEOTIDE SEQUENCE [LARGE SCALE GENOMIC DNA]</scope>
    <source>
        <strain evidence="1 2">DSM 43850</strain>
    </source>
</reference>
<keyword evidence="2" id="KW-1185">Reference proteome</keyword>
<dbReference type="RefSeq" id="WP_182836807.1">
    <property type="nucleotide sequence ID" value="NZ_BAAABQ010000001.1"/>
</dbReference>
<sequence>MTTVEAWFDADQQHGVVLDDKQAVEEFLARFAEQPQARLVALYLGDQLDGDFPSVEFLVGVGGGVPVGVLRVADADGLWVSRNPAGDQGGKPPVAYHYMGVGEEFPPDAELPLDEVRAAVLEYVRIGVRPTCVQWQPSL</sequence>
<evidence type="ECO:0008006" key="3">
    <source>
        <dbReference type="Google" id="ProtNLM"/>
    </source>
</evidence>